<dbReference type="EMBL" id="CP019475">
    <property type="protein sequence ID" value="UQC79488.1"/>
    <property type="molecule type" value="Genomic_DNA"/>
</dbReference>
<reference evidence="3" key="1">
    <citation type="journal article" date="2021" name="Mol. Plant Microbe Interact.">
        <title>Complete Genome Sequence of the Plant-Pathogenic Fungus Colletotrichum lupini.</title>
        <authorList>
            <person name="Baroncelli R."/>
            <person name="Pensec F."/>
            <person name="Da Lio D."/>
            <person name="Boufleur T."/>
            <person name="Vicente I."/>
            <person name="Sarrocco S."/>
            <person name="Picot A."/>
            <person name="Baraldi E."/>
            <person name="Sukno S."/>
            <person name="Thon M."/>
            <person name="Le Floch G."/>
        </authorList>
    </citation>
    <scope>NUCLEOTIDE SEQUENCE</scope>
    <source>
        <strain evidence="3">IMI 504893</strain>
    </source>
</reference>
<dbReference type="RefSeq" id="XP_049141120.1">
    <property type="nucleotide sequence ID" value="XM_049283977.1"/>
</dbReference>
<accession>A0A9Q8SLU5</accession>
<organism evidence="3 4">
    <name type="scientific">Colletotrichum lupini</name>
    <dbReference type="NCBI Taxonomy" id="145971"/>
    <lineage>
        <taxon>Eukaryota</taxon>
        <taxon>Fungi</taxon>
        <taxon>Dikarya</taxon>
        <taxon>Ascomycota</taxon>
        <taxon>Pezizomycotina</taxon>
        <taxon>Sordariomycetes</taxon>
        <taxon>Hypocreomycetidae</taxon>
        <taxon>Glomerellales</taxon>
        <taxon>Glomerellaceae</taxon>
        <taxon>Colletotrichum</taxon>
        <taxon>Colletotrichum acutatum species complex</taxon>
    </lineage>
</organism>
<keyword evidence="2" id="KW-0732">Signal</keyword>
<evidence type="ECO:0000256" key="1">
    <source>
        <dbReference type="SAM" id="MobiDB-lite"/>
    </source>
</evidence>
<feature type="signal peptide" evidence="2">
    <location>
        <begin position="1"/>
        <end position="21"/>
    </location>
</feature>
<name>A0A9Q8SLU5_9PEZI</name>
<feature type="chain" id="PRO_5040335762" evidence="2">
    <location>
        <begin position="22"/>
        <end position="247"/>
    </location>
</feature>
<keyword evidence="4" id="KW-1185">Reference proteome</keyword>
<dbReference type="GeneID" id="73338987"/>
<evidence type="ECO:0000313" key="3">
    <source>
        <dbReference type="EMBL" id="UQC79488.1"/>
    </source>
</evidence>
<protein>
    <submittedName>
        <fullName evidence="3">Uncharacterized protein</fullName>
    </submittedName>
</protein>
<feature type="compositionally biased region" description="Polar residues" evidence="1">
    <location>
        <begin position="173"/>
        <end position="188"/>
    </location>
</feature>
<proteinExistence type="predicted"/>
<dbReference type="Proteomes" id="UP000830671">
    <property type="component" value="Chromosome 3"/>
</dbReference>
<gene>
    <name evidence="3" type="ORF">CLUP02_04968</name>
</gene>
<evidence type="ECO:0000256" key="2">
    <source>
        <dbReference type="SAM" id="SignalP"/>
    </source>
</evidence>
<sequence>MGIGYAMMWFTSLVGLKKVFAERTRLERKTTDGAHNGIPTGDDNDMAYLVKTLQLLDGGVNLKCYEKWPSLLLIGLLPHSNEYSDFLLPDSLICQLSSNFSTSTSASRLLQGHLSPIRERICDNPNFEDHSFTGTFASFCLTPGSQSEYLTNTYLTEHKTAYTSARVYPSLYPRQTDQQQQDPKSSGRQVALKGVQDEGENKKDAALHRFKEHINLGRYSSVLHSVADAEAFLCYSALQEGFELRTW</sequence>
<feature type="region of interest" description="Disordered" evidence="1">
    <location>
        <begin position="173"/>
        <end position="202"/>
    </location>
</feature>
<dbReference type="KEGG" id="clup:CLUP02_04968"/>
<dbReference type="AlphaFoldDB" id="A0A9Q8SLU5"/>
<evidence type="ECO:0000313" key="4">
    <source>
        <dbReference type="Proteomes" id="UP000830671"/>
    </source>
</evidence>